<sequence length="303" mass="33217">MTLLLSYFLGFFGADRFYLGKTQSALVKLFTLGGFGYWWLIDLLITLFGGQHDATGLRLSGYDRYKKTVWIVLGAVYGGALALGLVATAAYASFDSSGPTTFGWALIAIIVAGIIAAGAIWYLRRRVRARPAKAKRGSDPVPPRVRVLLERLTEVRTMYVAHAASGTDAAATIVRQMDALSADTGELFSRLAAKADRAQRARAELEYEDKLGKIVGALDRGYLLDVLANPRLWDEPDQRIRNMQAAIDAVDAQVLDNVRQVNAHKGIVFTVAIDGLIGPRKAMDDWQRDFDRAAGNGESPPRR</sequence>
<dbReference type="EMBL" id="JACHML010000001">
    <property type="protein sequence ID" value="MBB6389727.1"/>
    <property type="molecule type" value="Genomic_DNA"/>
</dbReference>
<dbReference type="AlphaFoldDB" id="A0A7X0FLH9"/>
<keyword evidence="10" id="KW-1185">Reference proteome</keyword>
<evidence type="ECO:0000256" key="5">
    <source>
        <dbReference type="ARBA" id="ARBA00023136"/>
    </source>
</evidence>
<evidence type="ECO:0000256" key="6">
    <source>
        <dbReference type="ARBA" id="ARBA00023180"/>
    </source>
</evidence>
<dbReference type="Proteomes" id="UP000537775">
    <property type="component" value="Unassembled WGS sequence"/>
</dbReference>
<gene>
    <name evidence="9" type="ORF">HD594_000040</name>
</gene>
<dbReference type="InterPro" id="IPR050932">
    <property type="entry name" value="TM2D1-3-like"/>
</dbReference>
<comment type="subcellular location">
    <subcellularLocation>
        <location evidence="1">Membrane</location>
        <topology evidence="1">Multi-pass membrane protein</topology>
    </subcellularLocation>
</comment>
<keyword evidence="3" id="KW-0732">Signal</keyword>
<dbReference type="PANTHER" id="PTHR21016">
    <property type="entry name" value="BETA-AMYLOID BINDING PROTEIN-RELATED"/>
    <property type="match status" value="1"/>
</dbReference>
<evidence type="ECO:0000313" key="9">
    <source>
        <dbReference type="EMBL" id="MBB6389727.1"/>
    </source>
</evidence>
<evidence type="ECO:0000256" key="3">
    <source>
        <dbReference type="ARBA" id="ARBA00022729"/>
    </source>
</evidence>
<organism evidence="9 10">
    <name type="scientific">Microbacterium thalassium</name>
    <dbReference type="NCBI Taxonomy" id="362649"/>
    <lineage>
        <taxon>Bacteria</taxon>
        <taxon>Bacillati</taxon>
        <taxon>Actinomycetota</taxon>
        <taxon>Actinomycetes</taxon>
        <taxon>Micrococcales</taxon>
        <taxon>Microbacteriaceae</taxon>
        <taxon>Microbacterium</taxon>
    </lineage>
</organism>
<feature type="transmembrane region" description="Helical" evidence="7">
    <location>
        <begin position="104"/>
        <end position="123"/>
    </location>
</feature>
<reference evidence="9 10" key="1">
    <citation type="submission" date="2020-08" db="EMBL/GenBank/DDBJ databases">
        <title>Sequencing the genomes of 1000 actinobacteria strains.</title>
        <authorList>
            <person name="Klenk H.-P."/>
        </authorList>
    </citation>
    <scope>NUCLEOTIDE SEQUENCE [LARGE SCALE GENOMIC DNA]</scope>
    <source>
        <strain evidence="9 10">DSM 12511</strain>
    </source>
</reference>
<evidence type="ECO:0000256" key="1">
    <source>
        <dbReference type="ARBA" id="ARBA00004141"/>
    </source>
</evidence>
<evidence type="ECO:0000256" key="2">
    <source>
        <dbReference type="ARBA" id="ARBA00022692"/>
    </source>
</evidence>
<proteinExistence type="predicted"/>
<keyword evidence="4 7" id="KW-1133">Transmembrane helix</keyword>
<keyword evidence="2 7" id="KW-0812">Transmembrane</keyword>
<dbReference type="GO" id="GO:0016020">
    <property type="term" value="C:membrane"/>
    <property type="evidence" value="ECO:0007669"/>
    <property type="project" value="UniProtKB-SubCell"/>
</dbReference>
<dbReference type="PANTHER" id="PTHR21016:SF7">
    <property type="entry name" value="TM2 DOMAIN-CONTAINING PROTEIN 3"/>
    <property type="match status" value="1"/>
</dbReference>
<name>A0A7X0FLH9_9MICO</name>
<accession>A0A7X0FLH9</accession>
<evidence type="ECO:0000256" key="4">
    <source>
        <dbReference type="ARBA" id="ARBA00022989"/>
    </source>
</evidence>
<evidence type="ECO:0000256" key="7">
    <source>
        <dbReference type="SAM" id="Phobius"/>
    </source>
</evidence>
<dbReference type="Pfam" id="PF05154">
    <property type="entry name" value="TM2"/>
    <property type="match status" value="1"/>
</dbReference>
<protein>
    <recommendedName>
        <fullName evidence="8">TM2 domain-containing protein</fullName>
    </recommendedName>
</protein>
<evidence type="ECO:0000313" key="10">
    <source>
        <dbReference type="Proteomes" id="UP000537775"/>
    </source>
</evidence>
<keyword evidence="5 7" id="KW-0472">Membrane</keyword>
<comment type="caution">
    <text evidence="9">The sequence shown here is derived from an EMBL/GenBank/DDBJ whole genome shotgun (WGS) entry which is preliminary data.</text>
</comment>
<keyword evidence="6" id="KW-0325">Glycoprotein</keyword>
<feature type="transmembrane region" description="Helical" evidence="7">
    <location>
        <begin position="26"/>
        <end position="48"/>
    </location>
</feature>
<dbReference type="InterPro" id="IPR007829">
    <property type="entry name" value="TM2"/>
</dbReference>
<evidence type="ECO:0000259" key="8">
    <source>
        <dbReference type="Pfam" id="PF05154"/>
    </source>
</evidence>
<feature type="transmembrane region" description="Helical" evidence="7">
    <location>
        <begin position="69"/>
        <end position="92"/>
    </location>
</feature>
<feature type="domain" description="TM2" evidence="8">
    <location>
        <begin position="2"/>
        <end position="43"/>
    </location>
</feature>